<keyword evidence="3" id="KW-1133">Transmembrane helix</keyword>
<evidence type="ECO:0000313" key="5">
    <source>
        <dbReference type="EMBL" id="SHH28210.1"/>
    </source>
</evidence>
<feature type="transmembrane region" description="Helical" evidence="3">
    <location>
        <begin position="113"/>
        <end position="138"/>
    </location>
</feature>
<feature type="transmembrane region" description="Helical" evidence="3">
    <location>
        <begin position="47"/>
        <end position="67"/>
    </location>
</feature>
<keyword evidence="3" id="KW-0472">Membrane</keyword>
<dbReference type="PANTHER" id="PTHR30487">
    <property type="entry name" value="TYPE 4 PREPILIN-LIKE PROTEINS LEADER PEPTIDE-PROCESSING ENZYME"/>
    <property type="match status" value="1"/>
</dbReference>
<name>A0A1M5RPX7_9ACTN</name>
<keyword evidence="5" id="KW-0808">Transferase</keyword>
<feature type="transmembrane region" description="Helical" evidence="3">
    <location>
        <begin position="74"/>
        <end position="93"/>
    </location>
</feature>
<accession>A0A1M5RPX7</accession>
<organism evidence="5 6">
    <name type="scientific">Geodermatophilus nigrescens</name>
    <dbReference type="NCBI Taxonomy" id="1070870"/>
    <lineage>
        <taxon>Bacteria</taxon>
        <taxon>Bacillati</taxon>
        <taxon>Actinomycetota</taxon>
        <taxon>Actinomycetes</taxon>
        <taxon>Geodermatophilales</taxon>
        <taxon>Geodermatophilaceae</taxon>
        <taxon>Geodermatophilus</taxon>
    </lineage>
</organism>
<dbReference type="EMBL" id="FQVX01000006">
    <property type="protein sequence ID" value="SHH28210.1"/>
    <property type="molecule type" value="Genomic_DNA"/>
</dbReference>
<proteinExistence type="inferred from homology"/>
<dbReference type="InterPro" id="IPR014032">
    <property type="entry name" value="Peptidase_A24A_bac"/>
</dbReference>
<keyword evidence="6" id="KW-1185">Reference proteome</keyword>
<dbReference type="GO" id="GO:0004190">
    <property type="term" value="F:aspartic-type endopeptidase activity"/>
    <property type="evidence" value="ECO:0007669"/>
    <property type="project" value="InterPro"/>
</dbReference>
<evidence type="ECO:0000256" key="3">
    <source>
        <dbReference type="SAM" id="Phobius"/>
    </source>
</evidence>
<evidence type="ECO:0000256" key="2">
    <source>
        <dbReference type="RuleBase" id="RU003793"/>
    </source>
</evidence>
<dbReference type="Proteomes" id="UP000184471">
    <property type="component" value="Unassembled WGS sequence"/>
</dbReference>
<dbReference type="GO" id="GO:0008168">
    <property type="term" value="F:methyltransferase activity"/>
    <property type="evidence" value="ECO:0007669"/>
    <property type="project" value="UniProtKB-KW"/>
</dbReference>
<reference evidence="5 6" key="1">
    <citation type="submission" date="2016-11" db="EMBL/GenBank/DDBJ databases">
        <authorList>
            <person name="Jaros S."/>
            <person name="Januszkiewicz K."/>
            <person name="Wedrychowicz H."/>
        </authorList>
    </citation>
    <scope>NUCLEOTIDE SEQUENCE [LARGE SCALE GENOMIC DNA]</scope>
    <source>
        <strain evidence="5 6">DSM 45408</strain>
    </source>
</reference>
<evidence type="ECO:0000259" key="4">
    <source>
        <dbReference type="Pfam" id="PF01478"/>
    </source>
</evidence>
<protein>
    <submittedName>
        <fullName evidence="5">Leader peptidase (Prepilin peptidase) / N-methyltransferase</fullName>
    </submittedName>
</protein>
<comment type="similarity">
    <text evidence="1 2">Belongs to the peptidase A24 family.</text>
</comment>
<sequence>MLAALLCGAVLLGGDRPATLAYAWAAGAAVVLAQVDLAVHRLPDRVTYPAAAVCGAALLADAALLGTWPAFLRALLAAAVAGGVALLAALAGPSGLGLGDVKLLALLGLLLGWAGWGVLLAGVFLGLLAGAGLSLVLVATGRAGWRTPVAFGPPLLLGAVLALLVEGPLA</sequence>
<dbReference type="PRINTS" id="PR00864">
    <property type="entry name" value="PREPILNPTASE"/>
</dbReference>
<evidence type="ECO:0000256" key="1">
    <source>
        <dbReference type="ARBA" id="ARBA00005801"/>
    </source>
</evidence>
<keyword evidence="3" id="KW-0812">Transmembrane</keyword>
<dbReference type="GO" id="GO:0006465">
    <property type="term" value="P:signal peptide processing"/>
    <property type="evidence" value="ECO:0007669"/>
    <property type="project" value="TreeGrafter"/>
</dbReference>
<dbReference type="AlphaFoldDB" id="A0A1M5RPX7"/>
<dbReference type="InterPro" id="IPR050882">
    <property type="entry name" value="Prepilin_peptidase/N-MTase"/>
</dbReference>
<feature type="transmembrane region" description="Helical" evidence="3">
    <location>
        <begin position="145"/>
        <end position="165"/>
    </location>
</feature>
<dbReference type="InterPro" id="IPR000045">
    <property type="entry name" value="Prepilin_IV_endopep_pep"/>
</dbReference>
<dbReference type="Pfam" id="PF01478">
    <property type="entry name" value="Peptidase_A24"/>
    <property type="match status" value="1"/>
</dbReference>
<evidence type="ECO:0000313" key="6">
    <source>
        <dbReference type="Proteomes" id="UP000184471"/>
    </source>
</evidence>
<dbReference type="GO" id="GO:0005886">
    <property type="term" value="C:plasma membrane"/>
    <property type="evidence" value="ECO:0007669"/>
    <property type="project" value="TreeGrafter"/>
</dbReference>
<feature type="domain" description="Prepilin type IV endopeptidase peptidase" evidence="4">
    <location>
        <begin position="27"/>
        <end position="131"/>
    </location>
</feature>
<dbReference type="STRING" id="1070870.SAMN05444351_4441"/>
<dbReference type="RefSeq" id="WP_245794866.1">
    <property type="nucleotide sequence ID" value="NZ_FQVX01000006.1"/>
</dbReference>
<dbReference type="PANTHER" id="PTHR30487:SF0">
    <property type="entry name" value="PREPILIN LEADER PEPTIDASE_N-METHYLTRANSFERASE-RELATED"/>
    <property type="match status" value="1"/>
</dbReference>
<gene>
    <name evidence="5" type="ORF">SAMN05444351_4441</name>
</gene>
<keyword evidence="5" id="KW-0489">Methyltransferase</keyword>
<dbReference type="Gene3D" id="1.20.120.1220">
    <property type="match status" value="1"/>
</dbReference>
<dbReference type="GO" id="GO:0032259">
    <property type="term" value="P:methylation"/>
    <property type="evidence" value="ECO:0007669"/>
    <property type="project" value="UniProtKB-KW"/>
</dbReference>